<name>A0A7T7C9W9_9BACI</name>
<reference evidence="1 2" key="1">
    <citation type="submission" date="2020-06" db="EMBL/GenBank/DDBJ databases">
        <title>Genomic analysis of Salicibibacter sp. NKC5-3.</title>
        <authorList>
            <person name="Oh Y.J."/>
        </authorList>
    </citation>
    <scope>NUCLEOTIDE SEQUENCE [LARGE SCALE GENOMIC DNA]</scope>
    <source>
        <strain evidence="1 2">NKC5-3</strain>
    </source>
</reference>
<dbReference type="RefSeq" id="WP_200126341.1">
    <property type="nucleotide sequence ID" value="NZ_CP054705.1"/>
</dbReference>
<dbReference type="SUPFAM" id="SSF100985">
    <property type="entry name" value="Sporulation inhibitor Sda"/>
    <property type="match status" value="1"/>
</dbReference>
<proteinExistence type="predicted"/>
<dbReference type="Gene3D" id="1.10.287.1100">
    <property type="entry name" value="Sporulation inhibitor A"/>
    <property type="match status" value="1"/>
</dbReference>
<organism evidence="1 2">
    <name type="scientific">Salicibibacter cibarius</name>
    <dbReference type="NCBI Taxonomy" id="2743000"/>
    <lineage>
        <taxon>Bacteria</taxon>
        <taxon>Bacillati</taxon>
        <taxon>Bacillota</taxon>
        <taxon>Bacilli</taxon>
        <taxon>Bacillales</taxon>
        <taxon>Bacillaceae</taxon>
        <taxon>Salicibibacter</taxon>
    </lineage>
</organism>
<gene>
    <name evidence="1" type="primary">sda</name>
    <name evidence="1" type="ORF">HUG15_00685</name>
</gene>
<dbReference type="Proteomes" id="UP000595823">
    <property type="component" value="Chromosome"/>
</dbReference>
<evidence type="ECO:0000313" key="2">
    <source>
        <dbReference type="Proteomes" id="UP000595823"/>
    </source>
</evidence>
<sequence>MKHITNELLLESYELAKGNDFDQVFLLLLETEIRKRTEHTQRFWPTNSKAPRKALNSNARILLPR</sequence>
<accession>A0A7T7C9W9</accession>
<keyword evidence="2" id="KW-1185">Reference proteome</keyword>
<dbReference type="EMBL" id="CP054705">
    <property type="protein sequence ID" value="QQK74279.1"/>
    <property type="molecule type" value="Genomic_DNA"/>
</dbReference>
<dbReference type="Pfam" id="PF08970">
    <property type="entry name" value="Sda"/>
    <property type="match status" value="1"/>
</dbReference>
<protein>
    <submittedName>
        <fullName evidence="1">Sporulation histidine kinase inhibitor Sda</fullName>
    </submittedName>
</protein>
<dbReference type="InterPro" id="IPR036916">
    <property type="entry name" value="Sda_sf"/>
</dbReference>
<dbReference type="AlphaFoldDB" id="A0A7T7C9W9"/>
<dbReference type="KEGG" id="scia:HUG15_00685"/>
<dbReference type="InterPro" id="IPR015064">
    <property type="entry name" value="Sda"/>
</dbReference>
<evidence type="ECO:0000313" key="1">
    <source>
        <dbReference type="EMBL" id="QQK74279.1"/>
    </source>
</evidence>